<dbReference type="PANTHER" id="PTHR30330">
    <property type="entry name" value="AGSS FAMILY TRANSPORTER, SODIUM-ALANINE"/>
    <property type="match status" value="1"/>
</dbReference>
<comment type="similarity">
    <text evidence="2 9">Belongs to the alanine or glycine:cation symporter (AGCS) (TC 2.A.25) family.</text>
</comment>
<evidence type="ECO:0000256" key="3">
    <source>
        <dbReference type="ARBA" id="ARBA00022448"/>
    </source>
</evidence>
<reference evidence="10" key="1">
    <citation type="submission" date="2021-02" db="EMBL/GenBank/DDBJ databases">
        <title>Strain Y2R2, a novel species of the genus Halomonas.</title>
        <authorList>
            <person name="Huang H."/>
        </authorList>
    </citation>
    <scope>NUCLEOTIDE SEQUENCE</scope>
    <source>
        <strain evidence="10">Y2R2</strain>
    </source>
</reference>
<protein>
    <submittedName>
        <fullName evidence="10">Alanine:cation symporter family protein</fullName>
    </submittedName>
</protein>
<keyword evidence="8 9" id="KW-0472">Membrane</keyword>
<keyword evidence="4" id="KW-1003">Cell membrane</keyword>
<feature type="transmembrane region" description="Helical" evidence="9">
    <location>
        <begin position="348"/>
        <end position="367"/>
    </location>
</feature>
<dbReference type="Gene3D" id="1.20.1740.10">
    <property type="entry name" value="Amino acid/polyamine transporter I"/>
    <property type="match status" value="1"/>
</dbReference>
<keyword evidence="9" id="KW-0997">Cell inner membrane</keyword>
<proteinExistence type="inferred from homology"/>
<feature type="transmembrane region" description="Helical" evidence="9">
    <location>
        <begin position="383"/>
        <end position="400"/>
    </location>
</feature>
<keyword evidence="6 9" id="KW-0769">Symport</keyword>
<evidence type="ECO:0000256" key="6">
    <source>
        <dbReference type="ARBA" id="ARBA00022847"/>
    </source>
</evidence>
<dbReference type="Pfam" id="PF01235">
    <property type="entry name" value="Na_Ala_symp"/>
    <property type="match status" value="1"/>
</dbReference>
<evidence type="ECO:0000256" key="7">
    <source>
        <dbReference type="ARBA" id="ARBA00022989"/>
    </source>
</evidence>
<dbReference type="RefSeq" id="WP_149285967.1">
    <property type="nucleotide sequence ID" value="NZ_CP038437.2"/>
</dbReference>
<feature type="transmembrane region" description="Helical" evidence="9">
    <location>
        <begin position="296"/>
        <end position="316"/>
    </location>
</feature>
<evidence type="ECO:0000256" key="1">
    <source>
        <dbReference type="ARBA" id="ARBA00004651"/>
    </source>
</evidence>
<dbReference type="GO" id="GO:0005283">
    <property type="term" value="F:amino acid:sodium symporter activity"/>
    <property type="evidence" value="ECO:0007669"/>
    <property type="project" value="InterPro"/>
</dbReference>
<dbReference type="NCBIfam" id="TIGR00835">
    <property type="entry name" value="agcS"/>
    <property type="match status" value="1"/>
</dbReference>
<feature type="transmembrane region" description="Helical" evidence="9">
    <location>
        <begin position="12"/>
        <end position="32"/>
    </location>
</feature>
<keyword evidence="7 9" id="KW-1133">Transmembrane helix</keyword>
<accession>A0A5C1NL54</accession>
<feature type="transmembrane region" description="Helical" evidence="9">
    <location>
        <begin position="406"/>
        <end position="429"/>
    </location>
</feature>
<feature type="transmembrane region" description="Helical" evidence="9">
    <location>
        <begin position="61"/>
        <end position="85"/>
    </location>
</feature>
<comment type="subcellular location">
    <subcellularLocation>
        <location evidence="9">Cell inner membrane</location>
        <topology evidence="9">Multi-pass membrane protein</topology>
    </subcellularLocation>
    <subcellularLocation>
        <location evidence="1">Cell membrane</location>
        <topology evidence="1">Multi-pass membrane protein</topology>
    </subcellularLocation>
</comment>
<keyword evidence="3 9" id="KW-0813">Transport</keyword>
<dbReference type="KEGG" id="hbh:E4T21_15805"/>
<keyword evidence="11" id="KW-1185">Reference proteome</keyword>
<evidence type="ECO:0000256" key="8">
    <source>
        <dbReference type="ARBA" id="ARBA00023136"/>
    </source>
</evidence>
<evidence type="ECO:0000256" key="9">
    <source>
        <dbReference type="RuleBase" id="RU363064"/>
    </source>
</evidence>
<dbReference type="OrthoDB" id="9806926at2"/>
<evidence type="ECO:0000256" key="2">
    <source>
        <dbReference type="ARBA" id="ARBA00009261"/>
    </source>
</evidence>
<dbReference type="EMBL" id="CP038437">
    <property type="protein sequence ID" value="QEM82845.1"/>
    <property type="molecule type" value="Genomic_DNA"/>
</dbReference>
<evidence type="ECO:0000313" key="11">
    <source>
        <dbReference type="Proteomes" id="UP000324285"/>
    </source>
</evidence>
<organism evidence="10 11">
    <name type="scientific">Halomonas binhaiensis</name>
    <dbReference type="NCBI Taxonomy" id="2562282"/>
    <lineage>
        <taxon>Bacteria</taxon>
        <taxon>Pseudomonadati</taxon>
        <taxon>Pseudomonadota</taxon>
        <taxon>Gammaproteobacteria</taxon>
        <taxon>Oceanospirillales</taxon>
        <taxon>Halomonadaceae</taxon>
        <taxon>Halomonas</taxon>
    </lineage>
</organism>
<feature type="transmembrane region" description="Helical" evidence="9">
    <location>
        <begin position="91"/>
        <end position="108"/>
    </location>
</feature>
<feature type="transmembrane region" description="Helical" evidence="9">
    <location>
        <begin position="141"/>
        <end position="163"/>
    </location>
</feature>
<dbReference type="InterPro" id="IPR001463">
    <property type="entry name" value="Na/Ala_symport"/>
</dbReference>
<feature type="transmembrane region" description="Helical" evidence="9">
    <location>
        <begin position="235"/>
        <end position="258"/>
    </location>
</feature>
<feature type="transmembrane region" description="Helical" evidence="9">
    <location>
        <begin position="175"/>
        <end position="196"/>
    </location>
</feature>
<evidence type="ECO:0000256" key="5">
    <source>
        <dbReference type="ARBA" id="ARBA00022692"/>
    </source>
</evidence>
<keyword evidence="5 9" id="KW-0812">Transmembrane</keyword>
<dbReference type="GO" id="GO:0005886">
    <property type="term" value="C:plasma membrane"/>
    <property type="evidence" value="ECO:0007669"/>
    <property type="project" value="UniProtKB-SubCell"/>
</dbReference>
<dbReference type="Proteomes" id="UP000324285">
    <property type="component" value="Chromosome"/>
</dbReference>
<dbReference type="PANTHER" id="PTHR30330:SF1">
    <property type="entry name" value="AMINO-ACID CARRIER PROTEIN ALST"/>
    <property type="match status" value="1"/>
</dbReference>
<gene>
    <name evidence="10" type="ORF">E4T21_15805</name>
</gene>
<sequence length="489" mass="52500">MLDFLNDLLWGKVLLVLLVAVGIGFTIASRFVQFRYFGRMFRILGAGEAFKRDKHGHLSSFQALVLSVAGRVGGGNIAGVAVAITLGGPGAIFWMWLVGLMGMATSFLECTLAQTFKQAEGDGSYRGGPAYYIVKGLGKGWGWLAGFYSVLLLITFGFAFTALQSYSVATSFGDAFGVPVLYSGIALAIVVGLIIFGGIKRIARISEVLVPVMAVGYLLITVIIVGMNIDRVPEMFVLIVKSAFGLEPAVGGGIGAAIMMGLKRGLFSNEAGLGSAPNVAAVAYVPHPANQGIVQAFSVFIDTVIICSATAFLILLSDAYIPGASGNVEGIALTQAALADHVGEWGRTFVSLALLLFAFSTILYNYYLGENSLHFFSRDNQKLFNGFRIAIVLLVCWGATTDLGTVFGFADVTMGMLAVVNLIALILLFKPGLRILKDFDDQFRKGIKRPVFDVRQHPELDLDAKAWELEPEDMERLQDLPDSSPARSS</sequence>
<feature type="transmembrane region" description="Helical" evidence="9">
    <location>
        <begin position="208"/>
        <end position="229"/>
    </location>
</feature>
<evidence type="ECO:0000256" key="4">
    <source>
        <dbReference type="ARBA" id="ARBA00022475"/>
    </source>
</evidence>
<evidence type="ECO:0000313" key="10">
    <source>
        <dbReference type="EMBL" id="QEM82845.1"/>
    </source>
</evidence>
<name>A0A5C1NL54_9GAMM</name>
<dbReference type="PRINTS" id="PR00175">
    <property type="entry name" value="NAALASMPORT"/>
</dbReference>
<dbReference type="AlphaFoldDB" id="A0A5C1NL54"/>
<dbReference type="FunFam" id="1.20.1740.10:FF:000004">
    <property type="entry name" value="Sodium:alanine symporter family protein"/>
    <property type="match status" value="1"/>
</dbReference>